<dbReference type="EMBL" id="JACHXI010000001">
    <property type="protein sequence ID" value="MBB3101683.1"/>
    <property type="molecule type" value="Genomic_DNA"/>
</dbReference>
<comment type="caution">
    <text evidence="2">The sequence shown here is derived from an EMBL/GenBank/DDBJ whole genome shotgun (WGS) entry which is preliminary data.</text>
</comment>
<keyword evidence="1" id="KW-0732">Signal</keyword>
<protein>
    <recommendedName>
        <fullName evidence="4">Lipoprotein</fullName>
    </recommendedName>
</protein>
<dbReference type="RefSeq" id="WP_183164685.1">
    <property type="nucleotide sequence ID" value="NZ_JACHXI010000001.1"/>
</dbReference>
<evidence type="ECO:0000256" key="1">
    <source>
        <dbReference type="SAM" id="SignalP"/>
    </source>
</evidence>
<evidence type="ECO:0008006" key="4">
    <source>
        <dbReference type="Google" id="ProtNLM"/>
    </source>
</evidence>
<dbReference type="Proteomes" id="UP000549250">
    <property type="component" value="Unassembled WGS sequence"/>
</dbReference>
<keyword evidence="3" id="KW-1185">Reference proteome</keyword>
<feature type="chain" id="PRO_5032629065" description="Lipoprotein" evidence="1">
    <location>
        <begin position="22"/>
        <end position="125"/>
    </location>
</feature>
<dbReference type="InterPro" id="IPR011990">
    <property type="entry name" value="TPR-like_helical_dom_sf"/>
</dbReference>
<dbReference type="AlphaFoldDB" id="A0A839T1Q6"/>
<evidence type="ECO:0000313" key="2">
    <source>
        <dbReference type="EMBL" id="MBB3101683.1"/>
    </source>
</evidence>
<reference evidence="2 3" key="1">
    <citation type="submission" date="2020-08" db="EMBL/GenBank/DDBJ databases">
        <title>Genomic Encyclopedia of Type Strains, Phase III (KMG-III): the genomes of soil and plant-associated and newly described type strains.</title>
        <authorList>
            <person name="Whitman W."/>
        </authorList>
    </citation>
    <scope>NUCLEOTIDE SEQUENCE [LARGE SCALE GENOMIC DNA]</scope>
    <source>
        <strain evidence="2 3">CECT 4462</strain>
    </source>
</reference>
<gene>
    <name evidence="2" type="ORF">FHR87_000043</name>
</gene>
<accession>A0A839T1Q6</accession>
<evidence type="ECO:0000313" key="3">
    <source>
        <dbReference type="Proteomes" id="UP000549250"/>
    </source>
</evidence>
<proteinExistence type="predicted"/>
<organism evidence="2 3">
    <name type="scientific">Azomonas macrocytogenes</name>
    <name type="common">Azotobacter macrocytogenes</name>
    <dbReference type="NCBI Taxonomy" id="69962"/>
    <lineage>
        <taxon>Bacteria</taxon>
        <taxon>Pseudomonadati</taxon>
        <taxon>Pseudomonadota</taxon>
        <taxon>Gammaproteobacteria</taxon>
        <taxon>Pseudomonadales</taxon>
        <taxon>Pseudomonadaceae</taxon>
        <taxon>Azomonas</taxon>
    </lineage>
</organism>
<name>A0A839T1Q6_AZOMA</name>
<sequence length="125" mass="13859">MRTLIVLILALSCGACSSRGAADRYMDSAYEAYAANDCLGTLLALSQAERQRRVGSSMQPEISLLRGNCLERQGLFVDAAQTYLFIQSRYPSSEYAFRAKARLETLRQLGHYRVGDTVAIYPAKP</sequence>
<feature type="signal peptide" evidence="1">
    <location>
        <begin position="1"/>
        <end position="21"/>
    </location>
</feature>
<dbReference type="Gene3D" id="1.25.40.10">
    <property type="entry name" value="Tetratricopeptide repeat domain"/>
    <property type="match status" value="1"/>
</dbReference>